<dbReference type="PANTHER" id="PTHR35564">
    <property type="match status" value="1"/>
</dbReference>
<accession>A0A261R549</accession>
<evidence type="ECO:0008006" key="3">
    <source>
        <dbReference type="Google" id="ProtNLM"/>
    </source>
</evidence>
<protein>
    <recommendedName>
        <fullName evidence="3">Type VI secretion protein</fullName>
    </recommendedName>
</protein>
<dbReference type="NCBIfam" id="TIGR03347">
    <property type="entry name" value="VI_chp_1"/>
    <property type="match status" value="1"/>
</dbReference>
<sequence>MPHPVGPDGPLARDTRRFGFFQALRLIEAAHRDRPRLGYSRHPRDDAVRLGQRPRLGFVAAELDAYQPAGDDRPARLSVNVGGLFGVNGPMPLHLAEYVHNRIAHAGDATLAAFADVFHHRQLCLFYRAWAAGQPVVGMDPERPASAGYGYYVGSLCGWSGAVAGAASPGERNVADVGDVLDRLQFCGLLSTRTRHASGLGLLLGQYFDLPVRIMQFVGTWLRLGAGDRTRLGGRASRHPLGRGLVIGRRVWDRQSKFRVLIGPVGAGDMRRLLPGTASHRRLVDWVRLYTGGLLEWDIELRLTREAAACMRLDGHARLAYTSWLGRRTAAGVTPAVRIQPRENTYSRR</sequence>
<dbReference type="AlphaFoldDB" id="A0A261R549"/>
<dbReference type="Proteomes" id="UP000216857">
    <property type="component" value="Unassembled WGS sequence"/>
</dbReference>
<dbReference type="RefSeq" id="WP_256988554.1">
    <property type="nucleotide sequence ID" value="NZ_NEVJ01000003.1"/>
</dbReference>
<proteinExistence type="predicted"/>
<reference evidence="1" key="1">
    <citation type="submission" date="2017-05" db="EMBL/GenBank/DDBJ databases">
        <title>Complete and WGS of Bordetella genogroups.</title>
        <authorList>
            <person name="Spilker T."/>
            <person name="Lipuma J."/>
        </authorList>
    </citation>
    <scope>NUCLEOTIDE SEQUENCE</scope>
    <source>
        <strain evidence="1">AU21707</strain>
    </source>
</reference>
<keyword evidence="2" id="KW-1185">Reference proteome</keyword>
<gene>
    <name evidence="1" type="ORF">CAL26_21730</name>
</gene>
<evidence type="ECO:0000313" key="1">
    <source>
        <dbReference type="EMBL" id="OZI20164.1"/>
    </source>
</evidence>
<organism evidence="1 2">
    <name type="scientific">Bordetella genomosp. 9</name>
    <dbReference type="NCBI Taxonomy" id="1416803"/>
    <lineage>
        <taxon>Bacteria</taxon>
        <taxon>Pseudomonadati</taxon>
        <taxon>Pseudomonadota</taxon>
        <taxon>Betaproteobacteria</taxon>
        <taxon>Burkholderiales</taxon>
        <taxon>Alcaligenaceae</taxon>
        <taxon>Bordetella</taxon>
    </lineage>
</organism>
<dbReference type="PANTHER" id="PTHR35564:SF4">
    <property type="entry name" value="CYTOPLASMIC PROTEIN"/>
    <property type="match status" value="1"/>
</dbReference>
<comment type="caution">
    <text evidence="1">The sequence shown here is derived from an EMBL/GenBank/DDBJ whole genome shotgun (WGS) entry which is preliminary data.</text>
</comment>
<dbReference type="InterPro" id="IPR010732">
    <property type="entry name" value="T6SS_TssG-like"/>
</dbReference>
<name>A0A261R549_9BORD</name>
<dbReference type="Pfam" id="PF06996">
    <property type="entry name" value="T6SS_TssG"/>
    <property type="match status" value="1"/>
</dbReference>
<dbReference type="EMBL" id="NEVJ01000003">
    <property type="protein sequence ID" value="OZI20164.1"/>
    <property type="molecule type" value="Genomic_DNA"/>
</dbReference>
<evidence type="ECO:0000313" key="2">
    <source>
        <dbReference type="Proteomes" id="UP000216857"/>
    </source>
</evidence>